<dbReference type="Pfam" id="PF04964">
    <property type="entry name" value="Flp_Fap"/>
    <property type="match status" value="1"/>
</dbReference>
<dbReference type="Proteomes" id="UP000048984">
    <property type="component" value="Unassembled WGS sequence"/>
</dbReference>
<gene>
    <name evidence="2" type="ORF">ABB55_18890</name>
</gene>
<reference evidence="2 3" key="2">
    <citation type="submission" date="2015-10" db="EMBL/GenBank/DDBJ databases">
        <title>Draft Genome Sequence of Prosthecomicrobium hirschii ATCC 27832.</title>
        <authorList>
            <person name="Daniel J."/>
            <person name="Givan S.A."/>
            <person name="Brun Y.V."/>
            <person name="Brown P.J."/>
        </authorList>
    </citation>
    <scope>NUCLEOTIDE SEQUENCE [LARGE SCALE GENOMIC DNA]</scope>
    <source>
        <strain evidence="2 3">16</strain>
    </source>
</reference>
<comment type="caution">
    <text evidence="2">The sequence shown here is derived from an EMBL/GenBank/DDBJ whole genome shotgun (WGS) entry which is preliminary data.</text>
</comment>
<protein>
    <recommendedName>
        <fullName evidence="4">Pilus assembly protein</fullName>
    </recommendedName>
</protein>
<keyword evidence="3" id="KW-1185">Reference proteome</keyword>
<organism evidence="2 3">
    <name type="scientific">Prosthecodimorpha hirschii</name>
    <dbReference type="NCBI Taxonomy" id="665126"/>
    <lineage>
        <taxon>Bacteria</taxon>
        <taxon>Pseudomonadati</taxon>
        <taxon>Pseudomonadota</taxon>
        <taxon>Alphaproteobacteria</taxon>
        <taxon>Hyphomicrobiales</taxon>
        <taxon>Ancalomicrobiaceae</taxon>
        <taxon>Prosthecodimorpha</taxon>
    </lineage>
</organism>
<keyword evidence="1" id="KW-1133">Transmembrane helix</keyword>
<dbReference type="InterPro" id="IPR007047">
    <property type="entry name" value="Flp_Fap"/>
</dbReference>
<feature type="transmembrane region" description="Helical" evidence="1">
    <location>
        <begin position="27"/>
        <end position="48"/>
    </location>
</feature>
<proteinExistence type="predicted"/>
<keyword evidence="1" id="KW-0812">Transmembrane</keyword>
<keyword evidence="1" id="KW-0472">Membrane</keyword>
<sequence>MTAASTVVTFVRSRLSALRTDEFGATSIEYGLIASLVVIVIIAGITGFGEQLAAQWDWVSGLIRSNVKSS</sequence>
<accession>A0A0P6WH64</accession>
<reference evidence="2 3" key="1">
    <citation type="submission" date="2015-09" db="EMBL/GenBank/DDBJ databases">
        <authorList>
            <person name="Jackson K.R."/>
            <person name="Lunt B.L."/>
            <person name="Fisher J.N.B."/>
            <person name="Gardner A.V."/>
            <person name="Bailey M.E."/>
            <person name="Deus L.M."/>
            <person name="Earl A.S."/>
            <person name="Gibby P.D."/>
            <person name="Hartmann K.A."/>
            <person name="Liu J.E."/>
            <person name="Manci A.M."/>
            <person name="Nielsen D.A."/>
            <person name="Solomon M.B."/>
            <person name="Breakwell D.P."/>
            <person name="Burnett S.H."/>
            <person name="Grose J.H."/>
        </authorList>
    </citation>
    <scope>NUCLEOTIDE SEQUENCE [LARGE SCALE GENOMIC DNA]</scope>
    <source>
        <strain evidence="2 3">16</strain>
    </source>
</reference>
<dbReference type="EMBL" id="LJYW01000001">
    <property type="protein sequence ID" value="KPL54022.1"/>
    <property type="molecule type" value="Genomic_DNA"/>
</dbReference>
<evidence type="ECO:0000313" key="3">
    <source>
        <dbReference type="Proteomes" id="UP000048984"/>
    </source>
</evidence>
<name>A0A0P6WH64_9HYPH</name>
<dbReference type="AlphaFoldDB" id="A0A0P6WH64"/>
<evidence type="ECO:0000256" key="1">
    <source>
        <dbReference type="SAM" id="Phobius"/>
    </source>
</evidence>
<dbReference type="STRING" id="665126.ABB55_18890"/>
<evidence type="ECO:0008006" key="4">
    <source>
        <dbReference type="Google" id="ProtNLM"/>
    </source>
</evidence>
<evidence type="ECO:0000313" key="2">
    <source>
        <dbReference type="EMBL" id="KPL54022.1"/>
    </source>
</evidence>
<dbReference type="RefSeq" id="WP_054360187.1">
    <property type="nucleotide sequence ID" value="NZ_JAPCYQ010000001.1"/>
</dbReference>